<evidence type="ECO:0000256" key="6">
    <source>
        <dbReference type="SAM" id="Coils"/>
    </source>
</evidence>
<sequence>MNSLGGAFMPAVGEDYENEAAKEAERVRLSQAAEQAEARARAEHAQRLEEAQRQYAAQQQAAQTAALERAKAEALAQAEAQAAAKAEADAAAAQEDASPETATHTPMHAEAAELAQAYAAAAETLSGISGEEEEAAEEAPAAEEAADEASPVEQAAAAEALRAENAARLREAVAQQQRQLREAELARRAEQQATLAEAQQQAGVTTDALREHTMPIKQEPRSPLESDLRPADAAQLKDIYQRDQKLAEMRSRAQVDPSTELRRAQAWAELPARERRSCAAEVSRITKNYKRGHYAVLGLRRSASQMEIRQRYRQKALLVHPEKNPSPDARLAFEQLREAGETLADDRLRDARMTRKTQRQQEEKLDHFRGEVLAFAETSAEYLQARLREFPRVLYGAAAVSFLLV</sequence>
<keyword evidence="6" id="KW-0175">Coiled coil</keyword>
<dbReference type="SUPFAM" id="SSF46565">
    <property type="entry name" value="Chaperone J-domain"/>
    <property type="match status" value="1"/>
</dbReference>
<evidence type="ECO:0000313" key="9">
    <source>
        <dbReference type="EMBL" id="CAH0375613.1"/>
    </source>
</evidence>
<feature type="region of interest" description="Disordered" evidence="7">
    <location>
        <begin position="28"/>
        <end position="104"/>
    </location>
</feature>
<evidence type="ECO:0000256" key="4">
    <source>
        <dbReference type="ARBA" id="ARBA00023186"/>
    </source>
</evidence>
<reference evidence="9" key="1">
    <citation type="submission" date="2021-11" db="EMBL/GenBank/DDBJ databases">
        <authorList>
            <consortium name="Genoscope - CEA"/>
            <person name="William W."/>
        </authorList>
    </citation>
    <scope>NUCLEOTIDE SEQUENCE</scope>
</reference>
<feature type="compositionally biased region" description="Acidic residues" evidence="7">
    <location>
        <begin position="130"/>
        <end position="147"/>
    </location>
</feature>
<dbReference type="GO" id="GO:0000390">
    <property type="term" value="P:spliceosomal complex disassembly"/>
    <property type="evidence" value="ECO:0007669"/>
    <property type="project" value="TreeGrafter"/>
</dbReference>
<dbReference type="InterPro" id="IPR052094">
    <property type="entry name" value="Pre-mRNA-splicing_ERAD"/>
</dbReference>
<keyword evidence="5" id="KW-0539">Nucleus</keyword>
<dbReference type="PRINTS" id="PR00625">
    <property type="entry name" value="JDOMAIN"/>
</dbReference>
<dbReference type="CDD" id="cd06257">
    <property type="entry name" value="DnaJ"/>
    <property type="match status" value="1"/>
</dbReference>
<evidence type="ECO:0000256" key="7">
    <source>
        <dbReference type="SAM" id="MobiDB-lite"/>
    </source>
</evidence>
<dbReference type="InterPro" id="IPR036869">
    <property type="entry name" value="J_dom_sf"/>
</dbReference>
<keyword evidence="3" id="KW-0963">Cytoplasm</keyword>
<gene>
    <name evidence="9" type="ORF">PECAL_5P01460</name>
</gene>
<organism evidence="9 10">
    <name type="scientific">Pelagomonas calceolata</name>
    <dbReference type="NCBI Taxonomy" id="35677"/>
    <lineage>
        <taxon>Eukaryota</taxon>
        <taxon>Sar</taxon>
        <taxon>Stramenopiles</taxon>
        <taxon>Ochrophyta</taxon>
        <taxon>Pelagophyceae</taxon>
        <taxon>Pelagomonadales</taxon>
        <taxon>Pelagomonadaceae</taxon>
        <taxon>Pelagomonas</taxon>
    </lineage>
</organism>
<dbReference type="PROSITE" id="PS50076">
    <property type="entry name" value="DNAJ_2"/>
    <property type="match status" value="1"/>
</dbReference>
<accession>A0A8J2SM36</accession>
<feature type="compositionally biased region" description="Low complexity" evidence="7">
    <location>
        <begin position="53"/>
        <end position="96"/>
    </location>
</feature>
<feature type="region of interest" description="Disordered" evidence="7">
    <location>
        <begin position="129"/>
        <end position="156"/>
    </location>
</feature>
<dbReference type="Pfam" id="PF00226">
    <property type="entry name" value="DnaJ"/>
    <property type="match status" value="1"/>
</dbReference>
<dbReference type="GO" id="GO:0005681">
    <property type="term" value="C:spliceosomal complex"/>
    <property type="evidence" value="ECO:0007669"/>
    <property type="project" value="TreeGrafter"/>
</dbReference>
<dbReference type="Proteomes" id="UP000789595">
    <property type="component" value="Unassembled WGS sequence"/>
</dbReference>
<feature type="compositionally biased region" description="Basic and acidic residues" evidence="7">
    <location>
        <begin position="36"/>
        <end position="52"/>
    </location>
</feature>
<dbReference type="OrthoDB" id="10250354at2759"/>
<dbReference type="PANTHER" id="PTHR44313">
    <property type="entry name" value="DNAJ HOMOLOG SUBFAMILY C MEMBER 17"/>
    <property type="match status" value="1"/>
</dbReference>
<name>A0A8J2SM36_9STRA</name>
<dbReference type="InterPro" id="IPR001623">
    <property type="entry name" value="DnaJ_domain"/>
</dbReference>
<dbReference type="GO" id="GO:0005737">
    <property type="term" value="C:cytoplasm"/>
    <property type="evidence" value="ECO:0007669"/>
    <property type="project" value="UniProtKB-SubCell"/>
</dbReference>
<comment type="subcellular location">
    <subcellularLocation>
        <location evidence="2">Cytoplasm</location>
    </subcellularLocation>
    <subcellularLocation>
        <location evidence="1">Nucleus</location>
    </subcellularLocation>
</comment>
<dbReference type="PANTHER" id="PTHR44313:SF1">
    <property type="entry name" value="DNAJ HOMOLOG SUBFAMILY C MEMBER 17"/>
    <property type="match status" value="1"/>
</dbReference>
<evidence type="ECO:0000259" key="8">
    <source>
        <dbReference type="PROSITE" id="PS50076"/>
    </source>
</evidence>
<evidence type="ECO:0000256" key="3">
    <source>
        <dbReference type="ARBA" id="ARBA00022490"/>
    </source>
</evidence>
<comment type="caution">
    <text evidence="9">The sequence shown here is derived from an EMBL/GenBank/DDBJ whole genome shotgun (WGS) entry which is preliminary data.</text>
</comment>
<dbReference type="EMBL" id="CAKKNE010000005">
    <property type="protein sequence ID" value="CAH0375613.1"/>
    <property type="molecule type" value="Genomic_DNA"/>
</dbReference>
<evidence type="ECO:0000256" key="2">
    <source>
        <dbReference type="ARBA" id="ARBA00004496"/>
    </source>
</evidence>
<dbReference type="AlphaFoldDB" id="A0A8J2SM36"/>
<proteinExistence type="predicted"/>
<dbReference type="Gene3D" id="1.10.287.110">
    <property type="entry name" value="DnaJ domain"/>
    <property type="match status" value="1"/>
</dbReference>
<evidence type="ECO:0000256" key="1">
    <source>
        <dbReference type="ARBA" id="ARBA00004123"/>
    </source>
</evidence>
<feature type="domain" description="J" evidence="8">
    <location>
        <begin position="292"/>
        <end position="366"/>
    </location>
</feature>
<feature type="coiled-coil region" evidence="6">
    <location>
        <begin position="166"/>
        <end position="201"/>
    </location>
</feature>
<keyword evidence="10" id="KW-1185">Reference proteome</keyword>
<evidence type="ECO:0000313" key="10">
    <source>
        <dbReference type="Proteomes" id="UP000789595"/>
    </source>
</evidence>
<protein>
    <recommendedName>
        <fullName evidence="8">J domain-containing protein</fullName>
    </recommendedName>
</protein>
<dbReference type="SMART" id="SM00271">
    <property type="entry name" value="DnaJ"/>
    <property type="match status" value="1"/>
</dbReference>
<evidence type="ECO:0000256" key="5">
    <source>
        <dbReference type="ARBA" id="ARBA00023242"/>
    </source>
</evidence>
<keyword evidence="4" id="KW-0143">Chaperone</keyword>